<evidence type="ECO:0000256" key="5">
    <source>
        <dbReference type="ARBA" id="ARBA00022801"/>
    </source>
</evidence>
<keyword evidence="4" id="KW-0677">Repeat</keyword>
<dbReference type="InterPro" id="IPR040239">
    <property type="entry name" value="HcpB-like"/>
</dbReference>
<dbReference type="EC" id="3.5.2.6" evidence="3 9"/>
<dbReference type="InterPro" id="IPR011990">
    <property type="entry name" value="TPR-like_helical_dom_sf"/>
</dbReference>
<dbReference type="GO" id="GO:0005576">
    <property type="term" value="C:extracellular region"/>
    <property type="evidence" value="ECO:0007669"/>
    <property type="project" value="UniProtKB-SubCell"/>
</dbReference>
<protein>
    <recommendedName>
        <fullName evidence="3 9">Beta-lactamase</fullName>
        <ecNumber evidence="3 9">3.5.2.6</ecNumber>
    </recommendedName>
</protein>
<comment type="similarity">
    <text evidence="2 9">Belongs to the hcp beta-lactamase family.</text>
</comment>
<dbReference type="Gene3D" id="1.25.40.10">
    <property type="entry name" value="Tetratricopeptide repeat domain"/>
    <property type="match status" value="1"/>
</dbReference>
<evidence type="ECO:0000313" key="11">
    <source>
        <dbReference type="EMBL" id="RDU68971.1"/>
    </source>
</evidence>
<keyword evidence="5 9" id="KW-0378">Hydrolase</keyword>
<comment type="function">
    <text evidence="9">Hydrolyzes 6-aminopenicillinic acid and 7-aminocephalosporanic acid (ACA) derivatives.</text>
</comment>
<dbReference type="GO" id="GO:0046677">
    <property type="term" value="P:response to antibiotic"/>
    <property type="evidence" value="ECO:0007669"/>
    <property type="project" value="UniProtKB-KW"/>
</dbReference>
<keyword evidence="8" id="KW-0046">Antibiotic resistance</keyword>
<keyword evidence="7" id="KW-1015">Disulfide bond</keyword>
<dbReference type="PANTHER" id="PTHR13891">
    <property type="entry name" value="CYTOCHROME C OXIDASE ASSEMBLY FACTOR 7"/>
    <property type="match status" value="1"/>
</dbReference>
<dbReference type="EMBL" id="NXLU01000005">
    <property type="protein sequence ID" value="RDU68971.1"/>
    <property type="molecule type" value="Genomic_DNA"/>
</dbReference>
<dbReference type="Proteomes" id="UP000257067">
    <property type="component" value="Unassembled WGS sequence"/>
</dbReference>
<dbReference type="OrthoDB" id="5329840at2"/>
<proteinExistence type="inferred from homology"/>
<name>A0A3D8IWM1_9HELI</name>
<accession>A0A3D8IWM1</accession>
<reference evidence="11 12" key="1">
    <citation type="submission" date="2018-04" db="EMBL/GenBank/DDBJ databases">
        <title>Novel Campyloabacter and Helicobacter Species and Strains.</title>
        <authorList>
            <person name="Mannion A.J."/>
            <person name="Shen Z."/>
            <person name="Fox J.G."/>
        </authorList>
    </citation>
    <scope>NUCLEOTIDE SEQUENCE [LARGE SCALE GENOMIC DNA]</scope>
    <source>
        <strain evidence="11 12">ATCC 700242</strain>
    </source>
</reference>
<dbReference type="AlphaFoldDB" id="A0A3D8IWM1"/>
<keyword evidence="12" id="KW-1185">Reference proteome</keyword>
<evidence type="ECO:0000256" key="4">
    <source>
        <dbReference type="ARBA" id="ARBA00022737"/>
    </source>
</evidence>
<evidence type="ECO:0000313" key="12">
    <source>
        <dbReference type="Proteomes" id="UP000257067"/>
    </source>
</evidence>
<evidence type="ECO:0000256" key="7">
    <source>
        <dbReference type="ARBA" id="ARBA00023157"/>
    </source>
</evidence>
<dbReference type="GO" id="GO:0008800">
    <property type="term" value="F:beta-lactamase activity"/>
    <property type="evidence" value="ECO:0007669"/>
    <property type="project" value="UniProtKB-UniRule"/>
</dbReference>
<evidence type="ECO:0000256" key="2">
    <source>
        <dbReference type="ARBA" id="ARBA00008486"/>
    </source>
</evidence>
<dbReference type="SMART" id="SM00671">
    <property type="entry name" value="SEL1"/>
    <property type="match status" value="2"/>
</dbReference>
<evidence type="ECO:0000256" key="9">
    <source>
        <dbReference type="RuleBase" id="RU366075"/>
    </source>
</evidence>
<evidence type="ECO:0000256" key="6">
    <source>
        <dbReference type="ARBA" id="ARBA00022803"/>
    </source>
</evidence>
<dbReference type="Pfam" id="PF08238">
    <property type="entry name" value="Sel1"/>
    <property type="match status" value="2"/>
</dbReference>
<organism evidence="11 12">
    <name type="scientific">Helicobacter cholecystus</name>
    <dbReference type="NCBI Taxonomy" id="45498"/>
    <lineage>
        <taxon>Bacteria</taxon>
        <taxon>Pseudomonadati</taxon>
        <taxon>Campylobacterota</taxon>
        <taxon>Epsilonproteobacteria</taxon>
        <taxon>Campylobacterales</taxon>
        <taxon>Helicobacteraceae</taxon>
        <taxon>Helicobacter</taxon>
    </lineage>
</organism>
<sequence length="188" mass="21548">MLKFFIAFSFLCALLMGEQSTNPYIQASKKKKDPHITSTHNKPVPRYQLLPPITAKKPKPKPKPKPKIIIDENGKEVVVQQEEPKLTPQELEIKEAKIKCIDDDGVWCWKLGIYYLEGKIVEQDYDEALKAFEAGCVKKSGGACYNAGYLYEFGRGDIPYDYKKAQDFFLKSCNYGYDRGCSAWRDMK</sequence>
<keyword evidence="6" id="KW-0802">TPR repeat</keyword>
<dbReference type="PANTHER" id="PTHR13891:SF1">
    <property type="entry name" value="CYTOCHROME C OXIDASE ASSEMBLY FACTOR 7"/>
    <property type="match status" value="1"/>
</dbReference>
<comment type="catalytic activity">
    <reaction evidence="1 9">
        <text>a beta-lactam + H2O = a substituted beta-amino acid</text>
        <dbReference type="Rhea" id="RHEA:20401"/>
        <dbReference type="ChEBI" id="CHEBI:15377"/>
        <dbReference type="ChEBI" id="CHEBI:35627"/>
        <dbReference type="ChEBI" id="CHEBI:140347"/>
        <dbReference type="EC" id="3.5.2.6"/>
    </reaction>
</comment>
<keyword evidence="9" id="KW-0964">Secreted</keyword>
<comment type="subcellular location">
    <subcellularLocation>
        <location evidence="9">Secreted</location>
    </subcellularLocation>
</comment>
<gene>
    <name evidence="11" type="ORF">CQA62_05070</name>
</gene>
<dbReference type="SUPFAM" id="SSF81901">
    <property type="entry name" value="HCP-like"/>
    <property type="match status" value="1"/>
</dbReference>
<comment type="caution">
    <text evidence="11">The sequence shown here is derived from an EMBL/GenBank/DDBJ whole genome shotgun (WGS) entry which is preliminary data.</text>
</comment>
<evidence type="ECO:0000256" key="8">
    <source>
        <dbReference type="ARBA" id="ARBA00023251"/>
    </source>
</evidence>
<evidence type="ECO:0000256" key="1">
    <source>
        <dbReference type="ARBA" id="ARBA00001526"/>
    </source>
</evidence>
<evidence type="ECO:0000256" key="10">
    <source>
        <dbReference type="SAM" id="MobiDB-lite"/>
    </source>
</evidence>
<dbReference type="RefSeq" id="WP_104724913.1">
    <property type="nucleotide sequence ID" value="NZ_FZNE01000009.1"/>
</dbReference>
<feature type="region of interest" description="Disordered" evidence="10">
    <location>
        <begin position="27"/>
        <end position="46"/>
    </location>
</feature>
<evidence type="ECO:0000256" key="3">
    <source>
        <dbReference type="ARBA" id="ARBA00012865"/>
    </source>
</evidence>
<dbReference type="InterPro" id="IPR006597">
    <property type="entry name" value="Sel1-like"/>
</dbReference>